<sequence length="166" mass="17636">MAGGKLSIVARTGSPGSRASLFRAAPGQQSVAPAPNRRGKKGPAEDTEAEEASKASASTGFSVFTALLPIWPFGVDFHVVAIGADTISIDHRVNATGGRDTSGEHSPKDDLAVHLEDLEPVKDPASDPSFKVMMRTTPTVTDAISALVLCQPRYTRYFFEEVEGHK</sequence>
<dbReference type="EMBL" id="KZ993816">
    <property type="protein sequence ID" value="RKO94811.1"/>
    <property type="molecule type" value="Genomic_DNA"/>
</dbReference>
<organism evidence="2 3">
    <name type="scientific">Blyttiomyces helicus</name>
    <dbReference type="NCBI Taxonomy" id="388810"/>
    <lineage>
        <taxon>Eukaryota</taxon>
        <taxon>Fungi</taxon>
        <taxon>Fungi incertae sedis</taxon>
        <taxon>Chytridiomycota</taxon>
        <taxon>Chytridiomycota incertae sedis</taxon>
        <taxon>Chytridiomycetes</taxon>
        <taxon>Chytridiomycetes incertae sedis</taxon>
        <taxon>Blyttiomyces</taxon>
    </lineage>
</organism>
<protein>
    <submittedName>
        <fullName evidence="2">Uncharacterized protein</fullName>
    </submittedName>
</protein>
<evidence type="ECO:0000313" key="2">
    <source>
        <dbReference type="EMBL" id="RKO94811.1"/>
    </source>
</evidence>
<dbReference type="Proteomes" id="UP000269721">
    <property type="component" value="Unassembled WGS sequence"/>
</dbReference>
<dbReference type="AlphaFoldDB" id="A0A4P9WNU1"/>
<feature type="region of interest" description="Disordered" evidence="1">
    <location>
        <begin position="1"/>
        <end position="55"/>
    </location>
</feature>
<accession>A0A4P9WNU1</accession>
<keyword evidence="3" id="KW-1185">Reference proteome</keyword>
<proteinExistence type="predicted"/>
<evidence type="ECO:0000256" key="1">
    <source>
        <dbReference type="SAM" id="MobiDB-lite"/>
    </source>
</evidence>
<name>A0A4P9WNU1_9FUNG</name>
<reference evidence="3" key="1">
    <citation type="journal article" date="2018" name="Nat. Microbiol.">
        <title>Leveraging single-cell genomics to expand the fungal tree of life.</title>
        <authorList>
            <person name="Ahrendt S.R."/>
            <person name="Quandt C.A."/>
            <person name="Ciobanu D."/>
            <person name="Clum A."/>
            <person name="Salamov A."/>
            <person name="Andreopoulos B."/>
            <person name="Cheng J.F."/>
            <person name="Woyke T."/>
            <person name="Pelin A."/>
            <person name="Henrissat B."/>
            <person name="Reynolds N.K."/>
            <person name="Benny G.L."/>
            <person name="Smith M.E."/>
            <person name="James T.Y."/>
            <person name="Grigoriev I.V."/>
        </authorList>
    </citation>
    <scope>NUCLEOTIDE SEQUENCE [LARGE SCALE GENOMIC DNA]</scope>
</reference>
<evidence type="ECO:0000313" key="3">
    <source>
        <dbReference type="Proteomes" id="UP000269721"/>
    </source>
</evidence>
<gene>
    <name evidence="2" type="ORF">BDK51DRAFT_30967</name>
</gene>